<evidence type="ECO:0000256" key="7">
    <source>
        <dbReference type="ARBA" id="ARBA00023288"/>
    </source>
</evidence>
<comment type="caution">
    <text evidence="10">The sequence shown here is derived from an EMBL/GenBank/DDBJ whole genome shotgun (WGS) entry which is preliminary data.</text>
</comment>
<keyword evidence="5" id="KW-0472">Membrane</keyword>
<evidence type="ECO:0000256" key="1">
    <source>
        <dbReference type="ARBA" id="ARBA00004635"/>
    </source>
</evidence>
<comment type="similarity">
    <text evidence="2">Belongs to the GerABKC lipoprotein family.</text>
</comment>
<dbReference type="PANTHER" id="PTHR35789">
    <property type="entry name" value="SPORE GERMINATION PROTEIN B3"/>
    <property type="match status" value="1"/>
</dbReference>
<dbReference type="PANTHER" id="PTHR35789:SF1">
    <property type="entry name" value="SPORE GERMINATION PROTEIN B3"/>
    <property type="match status" value="1"/>
</dbReference>
<feature type="domain" description="Spore germination protein N-terminal" evidence="9">
    <location>
        <begin position="24"/>
        <end position="202"/>
    </location>
</feature>
<dbReference type="Gene3D" id="6.20.190.10">
    <property type="entry name" value="Nutrient germinant receptor protein C, domain 1"/>
    <property type="match status" value="1"/>
</dbReference>
<dbReference type="PROSITE" id="PS51257">
    <property type="entry name" value="PROKAR_LIPOPROTEIN"/>
    <property type="match status" value="1"/>
</dbReference>
<dbReference type="Proteomes" id="UP001589838">
    <property type="component" value="Unassembled WGS sequence"/>
</dbReference>
<reference evidence="10 11" key="1">
    <citation type="submission" date="2024-09" db="EMBL/GenBank/DDBJ databases">
        <authorList>
            <person name="Sun Q."/>
            <person name="Mori K."/>
        </authorList>
    </citation>
    <scope>NUCLEOTIDE SEQUENCE [LARGE SCALE GENOMIC DNA]</scope>
    <source>
        <strain evidence="10 11">NCAIM B.02610</strain>
    </source>
</reference>
<dbReference type="Pfam" id="PF05504">
    <property type="entry name" value="Spore_GerAC"/>
    <property type="match status" value="1"/>
</dbReference>
<gene>
    <name evidence="10" type="ORF">ACFFHM_00755</name>
</gene>
<dbReference type="InterPro" id="IPR057336">
    <property type="entry name" value="GerAC_N"/>
</dbReference>
<organism evidence="10 11">
    <name type="scientific">Halalkalibacter kiskunsagensis</name>
    <dbReference type="NCBI Taxonomy" id="1548599"/>
    <lineage>
        <taxon>Bacteria</taxon>
        <taxon>Bacillati</taxon>
        <taxon>Bacillota</taxon>
        <taxon>Bacilli</taxon>
        <taxon>Bacillales</taxon>
        <taxon>Bacillaceae</taxon>
        <taxon>Halalkalibacter</taxon>
    </lineage>
</organism>
<dbReference type="NCBIfam" id="TIGR02887">
    <property type="entry name" value="spore_ger_x_C"/>
    <property type="match status" value="1"/>
</dbReference>
<accession>A0ABV6K739</accession>
<evidence type="ECO:0000256" key="2">
    <source>
        <dbReference type="ARBA" id="ARBA00007886"/>
    </source>
</evidence>
<dbReference type="Gene3D" id="3.30.300.210">
    <property type="entry name" value="Nutrient germinant receptor protein C, domain 3"/>
    <property type="match status" value="1"/>
</dbReference>
<evidence type="ECO:0000256" key="4">
    <source>
        <dbReference type="ARBA" id="ARBA00022729"/>
    </source>
</evidence>
<sequence>MKSSWSKGMSILCMAVIILSGCWDQKELDNIALVTSVGVDTATEEDMYLFTFQILIPRQVTPTIGGGGGDQAPITIITQKGKTMFEAVRRAAQKTPGHLYFPHMQLIVFSDEVAKEGVKGFLDVFERDHELRPLTTVIITNGIAAKTVLSTLTPIEMKPSESLLEISEMSVKRGAFTARVDIDEVIKAVGTAGKDPFIGGVKVIGEPPEDSTTNIQQVEPKAVIVADNIAVFQGDKLKGWLQEYSARGLLWVLGKVESTIVNVECEEKEESINVEIIRSKSQVIPLLNKDQPEFTVKILADANIGETECFINLTDSNEIDLIQEKVMKVVKKEAEDAISEVQKHQSDVLGLGAAVFQQDPEQWGYWEKDWDNHFSNAKVNVEAQIFIRQSGLRNKPLEIQ</sequence>
<evidence type="ECO:0000259" key="8">
    <source>
        <dbReference type="Pfam" id="PF05504"/>
    </source>
</evidence>
<evidence type="ECO:0000256" key="5">
    <source>
        <dbReference type="ARBA" id="ARBA00023136"/>
    </source>
</evidence>
<evidence type="ECO:0000259" key="9">
    <source>
        <dbReference type="Pfam" id="PF25198"/>
    </source>
</evidence>
<evidence type="ECO:0000256" key="3">
    <source>
        <dbReference type="ARBA" id="ARBA00022544"/>
    </source>
</evidence>
<dbReference type="EMBL" id="JBHLUX010000001">
    <property type="protein sequence ID" value="MFC0469133.1"/>
    <property type="molecule type" value="Genomic_DNA"/>
</dbReference>
<evidence type="ECO:0000313" key="10">
    <source>
        <dbReference type="EMBL" id="MFC0469133.1"/>
    </source>
</evidence>
<dbReference type="Pfam" id="PF25198">
    <property type="entry name" value="Spore_GerAC_N"/>
    <property type="match status" value="1"/>
</dbReference>
<keyword evidence="7" id="KW-0449">Lipoprotein</keyword>
<feature type="domain" description="Spore germination GerAC-like C-terminal" evidence="8">
    <location>
        <begin position="228"/>
        <end position="391"/>
    </location>
</feature>
<evidence type="ECO:0000313" key="11">
    <source>
        <dbReference type="Proteomes" id="UP001589838"/>
    </source>
</evidence>
<keyword evidence="11" id="KW-1185">Reference proteome</keyword>
<dbReference type="InterPro" id="IPR008844">
    <property type="entry name" value="Spore_GerAC-like"/>
</dbReference>
<dbReference type="InterPro" id="IPR038501">
    <property type="entry name" value="Spore_GerAC_C_sf"/>
</dbReference>
<protein>
    <submittedName>
        <fullName evidence="10">Ger(X)C family spore germination protein</fullName>
    </submittedName>
</protein>
<dbReference type="RefSeq" id="WP_335958313.1">
    <property type="nucleotide sequence ID" value="NZ_JAXBLX010000001.1"/>
</dbReference>
<comment type="subcellular location">
    <subcellularLocation>
        <location evidence="1">Membrane</location>
        <topology evidence="1">Lipid-anchor</topology>
    </subcellularLocation>
</comment>
<keyword evidence="6" id="KW-0564">Palmitate</keyword>
<keyword evidence="4" id="KW-0732">Signal</keyword>
<keyword evidence="3" id="KW-0309">Germination</keyword>
<name>A0ABV6K739_9BACI</name>
<proteinExistence type="inferred from homology"/>
<evidence type="ECO:0000256" key="6">
    <source>
        <dbReference type="ARBA" id="ARBA00023139"/>
    </source>
</evidence>
<dbReference type="InterPro" id="IPR046953">
    <property type="entry name" value="Spore_GerAC-like_C"/>
</dbReference>